<dbReference type="PANTHER" id="PTHR47434:SF2">
    <property type="entry name" value="PROTEIN PTST HOMOLOG 3, CHLOROPLASTIC"/>
    <property type="match status" value="1"/>
</dbReference>
<dbReference type="InterPro" id="IPR013783">
    <property type="entry name" value="Ig-like_fold"/>
</dbReference>
<dbReference type="OrthoDB" id="531008at2759"/>
<organism evidence="3 4">
    <name type="scientific">Macleaya cordata</name>
    <name type="common">Five-seeded plume-poppy</name>
    <name type="synonym">Bocconia cordata</name>
    <dbReference type="NCBI Taxonomy" id="56857"/>
    <lineage>
        <taxon>Eukaryota</taxon>
        <taxon>Viridiplantae</taxon>
        <taxon>Streptophyta</taxon>
        <taxon>Embryophyta</taxon>
        <taxon>Tracheophyta</taxon>
        <taxon>Spermatophyta</taxon>
        <taxon>Magnoliopsida</taxon>
        <taxon>Ranunculales</taxon>
        <taxon>Papaveraceae</taxon>
        <taxon>Papaveroideae</taxon>
        <taxon>Macleaya</taxon>
    </lineage>
</organism>
<evidence type="ECO:0000256" key="1">
    <source>
        <dbReference type="SAM" id="Coils"/>
    </source>
</evidence>
<reference evidence="3 4" key="1">
    <citation type="journal article" date="2017" name="Mol. Plant">
        <title>The Genome of Medicinal Plant Macleaya cordata Provides New Insights into Benzylisoquinoline Alkaloids Metabolism.</title>
        <authorList>
            <person name="Liu X."/>
            <person name="Liu Y."/>
            <person name="Huang P."/>
            <person name="Ma Y."/>
            <person name="Qing Z."/>
            <person name="Tang Q."/>
            <person name="Cao H."/>
            <person name="Cheng P."/>
            <person name="Zheng Y."/>
            <person name="Yuan Z."/>
            <person name="Zhou Y."/>
            <person name="Liu J."/>
            <person name="Tang Z."/>
            <person name="Zhuo Y."/>
            <person name="Zhang Y."/>
            <person name="Yu L."/>
            <person name="Huang J."/>
            <person name="Yang P."/>
            <person name="Peng Q."/>
            <person name="Zhang J."/>
            <person name="Jiang W."/>
            <person name="Zhang Z."/>
            <person name="Lin K."/>
            <person name="Ro D.K."/>
            <person name="Chen X."/>
            <person name="Xiong X."/>
            <person name="Shang Y."/>
            <person name="Huang S."/>
            <person name="Zeng J."/>
        </authorList>
    </citation>
    <scope>NUCLEOTIDE SEQUENCE [LARGE SCALE GENOMIC DNA]</scope>
    <source>
        <strain evidence="4">cv. BLH2017</strain>
        <tissue evidence="3">Root</tissue>
    </source>
</reference>
<dbReference type="AlphaFoldDB" id="A0A200Q935"/>
<feature type="coiled-coil region" evidence="1">
    <location>
        <begin position="447"/>
        <end position="513"/>
    </location>
</feature>
<feature type="compositionally biased region" description="Polar residues" evidence="2">
    <location>
        <begin position="8"/>
        <end position="23"/>
    </location>
</feature>
<dbReference type="SUPFAM" id="SSF81296">
    <property type="entry name" value="E set domains"/>
    <property type="match status" value="1"/>
</dbReference>
<comment type="caution">
    <text evidence="3">The sequence shown here is derived from an EMBL/GenBank/DDBJ whole genome shotgun (WGS) entry which is preliminary data.</text>
</comment>
<proteinExistence type="predicted"/>
<dbReference type="Proteomes" id="UP000195402">
    <property type="component" value="Unassembled WGS sequence"/>
</dbReference>
<dbReference type="PANTHER" id="PTHR47434">
    <property type="entry name" value="PROTEIN PTST HOMOLOG 3, CHLOROPLASTIC"/>
    <property type="match status" value="1"/>
</dbReference>
<gene>
    <name evidence="3" type="ORF">BVC80_1731g31</name>
</gene>
<dbReference type="STRING" id="56857.A0A200Q935"/>
<evidence type="ECO:0000313" key="3">
    <source>
        <dbReference type="EMBL" id="OVA06955.1"/>
    </source>
</evidence>
<accession>A0A200Q935</accession>
<feature type="region of interest" description="Disordered" evidence="2">
    <location>
        <begin position="1"/>
        <end position="24"/>
    </location>
</feature>
<dbReference type="CDD" id="cd02859">
    <property type="entry name" value="E_set_AMPKbeta_like_N"/>
    <property type="match status" value="1"/>
</dbReference>
<dbReference type="FunCoup" id="A0A200Q935">
    <property type="interactions" value="1274"/>
</dbReference>
<sequence length="576" mass="64325">MGFGLRFNQASEPKQTVQNSIPPTGSVMREILPSDPRSHLGSTSGIIRVRVIEKPTEFFYRILLWRVRSPGNRHLRDMVLGRKALFRGCRRPRRLPRNQLQKYCKIKIGPTSRLPEPITIDVAVGRHKYALVLDADSNSVRALMATLCHFPSFSCTYQKLSTSIHSFNVDQQHHQLRLGTQRFPPRRLIIIYAAASSSTKNSSVKKKVRAGRTVKSNSELCNDLREFISMVGLPEGHVPSLKELTQHGRKDLANIVRRRGYKLITELLTVSTERNTITSTENQDLNNGQDEIVDSLAESVLAPSEGSISGNYPFEANGVEPLISDTQSSIESSSSSSLQEKAAKFVLDGELDAIEDQVDEGDRCTELVNKIQAESPFSEESLKYEAAESNATSTMTASATISELVAPLATEYSGDRDDFLSAEGLNGSHDHEHLDAEASERDNQVEIDRLKVMLHHQELELSQLKERIEKEKFALSILQAKAEKEIGKSQEIIVAKDEELQAAEESLSGLKEVQIEFWGNAETVEVAGSFNGWHHQIKMDAVPSSTTINPTGSRKSRLWSTVLWLYPGIYEVWTSN</sequence>
<evidence type="ECO:0000313" key="4">
    <source>
        <dbReference type="Proteomes" id="UP000195402"/>
    </source>
</evidence>
<evidence type="ECO:0000256" key="2">
    <source>
        <dbReference type="SAM" id="MobiDB-lite"/>
    </source>
</evidence>
<dbReference type="InterPro" id="IPR014756">
    <property type="entry name" value="Ig_E-set"/>
</dbReference>
<dbReference type="OMA" id="GWHHPIK"/>
<dbReference type="EMBL" id="MVGT01002668">
    <property type="protein sequence ID" value="OVA06955.1"/>
    <property type="molecule type" value="Genomic_DNA"/>
</dbReference>
<dbReference type="Gene3D" id="2.60.40.10">
    <property type="entry name" value="Immunoglobulins"/>
    <property type="match status" value="1"/>
</dbReference>
<name>A0A200Q935_MACCD</name>
<keyword evidence="4" id="KW-1185">Reference proteome</keyword>
<evidence type="ECO:0008006" key="5">
    <source>
        <dbReference type="Google" id="ProtNLM"/>
    </source>
</evidence>
<dbReference type="InParanoid" id="A0A200Q935"/>
<keyword evidence="1" id="KW-0175">Coiled coil</keyword>
<protein>
    <recommendedName>
        <fullName evidence="5">AMP-activated protein kinase glycogen-binding domain-containing protein</fullName>
    </recommendedName>
</protein>